<name>A0AAV5MQH7_9ROSI</name>
<protein>
    <submittedName>
        <fullName evidence="1">Uncharacterized protein</fullName>
    </submittedName>
</protein>
<dbReference type="Proteomes" id="UP001054252">
    <property type="component" value="Unassembled WGS sequence"/>
</dbReference>
<comment type="caution">
    <text evidence="1">The sequence shown here is derived from an EMBL/GenBank/DDBJ whole genome shotgun (WGS) entry which is preliminary data.</text>
</comment>
<gene>
    <name evidence="1" type="ORF">SLEP1_g58496</name>
</gene>
<sequence length="50" mass="6075">MSYSLQLFQSVHFWWNLHFEIVNTWHCCTGALLRSLSEKTMIWVVTKVRF</sequence>
<reference evidence="1 2" key="1">
    <citation type="journal article" date="2021" name="Commun. Biol.">
        <title>The genome of Shorea leprosula (Dipterocarpaceae) highlights the ecological relevance of drought in aseasonal tropical rainforests.</title>
        <authorList>
            <person name="Ng K.K.S."/>
            <person name="Kobayashi M.J."/>
            <person name="Fawcett J.A."/>
            <person name="Hatakeyama M."/>
            <person name="Paape T."/>
            <person name="Ng C.H."/>
            <person name="Ang C.C."/>
            <person name="Tnah L.H."/>
            <person name="Lee C.T."/>
            <person name="Nishiyama T."/>
            <person name="Sese J."/>
            <person name="O'Brien M.J."/>
            <person name="Copetti D."/>
            <person name="Mohd Noor M.I."/>
            <person name="Ong R.C."/>
            <person name="Putra M."/>
            <person name="Sireger I.Z."/>
            <person name="Indrioko S."/>
            <person name="Kosugi Y."/>
            <person name="Izuno A."/>
            <person name="Isagi Y."/>
            <person name="Lee S.L."/>
            <person name="Shimizu K.K."/>
        </authorList>
    </citation>
    <scope>NUCLEOTIDE SEQUENCE [LARGE SCALE GENOMIC DNA]</scope>
    <source>
        <strain evidence="1">214</strain>
    </source>
</reference>
<dbReference type="AlphaFoldDB" id="A0AAV5MQH7"/>
<proteinExistence type="predicted"/>
<dbReference type="EMBL" id="BPVZ01000558">
    <property type="protein sequence ID" value="GKV51874.1"/>
    <property type="molecule type" value="Genomic_DNA"/>
</dbReference>
<evidence type="ECO:0000313" key="1">
    <source>
        <dbReference type="EMBL" id="GKV51874.1"/>
    </source>
</evidence>
<accession>A0AAV5MQH7</accession>
<organism evidence="1 2">
    <name type="scientific">Rubroshorea leprosula</name>
    <dbReference type="NCBI Taxonomy" id="152421"/>
    <lineage>
        <taxon>Eukaryota</taxon>
        <taxon>Viridiplantae</taxon>
        <taxon>Streptophyta</taxon>
        <taxon>Embryophyta</taxon>
        <taxon>Tracheophyta</taxon>
        <taxon>Spermatophyta</taxon>
        <taxon>Magnoliopsida</taxon>
        <taxon>eudicotyledons</taxon>
        <taxon>Gunneridae</taxon>
        <taxon>Pentapetalae</taxon>
        <taxon>rosids</taxon>
        <taxon>malvids</taxon>
        <taxon>Malvales</taxon>
        <taxon>Dipterocarpaceae</taxon>
        <taxon>Rubroshorea</taxon>
    </lineage>
</organism>
<evidence type="ECO:0000313" key="2">
    <source>
        <dbReference type="Proteomes" id="UP001054252"/>
    </source>
</evidence>
<keyword evidence="2" id="KW-1185">Reference proteome</keyword>